<name>A0ABT1QTS0_9GAMM</name>
<dbReference type="Proteomes" id="UP001165498">
    <property type="component" value="Unassembled WGS sequence"/>
</dbReference>
<gene>
    <name evidence="2" type="ORF">NM961_13235</name>
</gene>
<keyword evidence="3" id="KW-1185">Reference proteome</keyword>
<keyword evidence="1" id="KW-0175">Coiled coil</keyword>
<evidence type="ECO:0000313" key="2">
    <source>
        <dbReference type="EMBL" id="MCQ4165677.1"/>
    </source>
</evidence>
<evidence type="ECO:0000313" key="3">
    <source>
        <dbReference type="Proteomes" id="UP001165498"/>
    </source>
</evidence>
<feature type="coiled-coil region" evidence="1">
    <location>
        <begin position="162"/>
        <end position="189"/>
    </location>
</feature>
<dbReference type="RefSeq" id="WP_255914867.1">
    <property type="nucleotide sequence ID" value="NZ_JANFQO010000011.1"/>
</dbReference>
<comment type="caution">
    <text evidence="2">The sequence shown here is derived from an EMBL/GenBank/DDBJ whole genome shotgun (WGS) entry which is preliminary data.</text>
</comment>
<evidence type="ECO:0000256" key="1">
    <source>
        <dbReference type="SAM" id="Coils"/>
    </source>
</evidence>
<reference evidence="2" key="1">
    <citation type="submission" date="2022-07" db="EMBL/GenBank/DDBJ databases">
        <title>Tahibacter sp., a new gammaproteobacterium isolated from the silt sample collected at pig farm.</title>
        <authorList>
            <person name="Chen H."/>
        </authorList>
    </citation>
    <scope>NUCLEOTIDE SEQUENCE</scope>
    <source>
        <strain evidence="2">P2K</strain>
    </source>
</reference>
<accession>A0ABT1QTS0</accession>
<sequence>MTTRPDDALQQLQQEIRAAAEQLAPPPAADSRRRALAPDAFPVDHPQRLRYALDDFLHVHNEEFAELAYRCLLKRPPDPGGQLLVLQRLAAGDSKIAILGDLRDSAEGRGYGVEVRGLNARYRFWRLCRLPVIGSLIERCALLLSLPEIAREQRRLGQALARDAAAAEVADLAAEVARLRAEVAALRGAQRDQAP</sequence>
<dbReference type="EMBL" id="JANFQO010000011">
    <property type="protein sequence ID" value="MCQ4165677.1"/>
    <property type="molecule type" value="Genomic_DNA"/>
</dbReference>
<proteinExistence type="predicted"/>
<organism evidence="2 3">
    <name type="scientific">Tahibacter harae</name>
    <dbReference type="NCBI Taxonomy" id="2963937"/>
    <lineage>
        <taxon>Bacteria</taxon>
        <taxon>Pseudomonadati</taxon>
        <taxon>Pseudomonadota</taxon>
        <taxon>Gammaproteobacteria</taxon>
        <taxon>Lysobacterales</taxon>
        <taxon>Rhodanobacteraceae</taxon>
        <taxon>Tahibacter</taxon>
    </lineage>
</organism>
<protein>
    <submittedName>
        <fullName evidence="2">Uncharacterized protein</fullName>
    </submittedName>
</protein>